<keyword evidence="3" id="KW-0597">Phosphoprotein</keyword>
<dbReference type="InterPro" id="IPR006709">
    <property type="entry name" value="SSU_processome_Utp14"/>
</dbReference>
<feature type="compositionally biased region" description="Basic and acidic residues" evidence="5">
    <location>
        <begin position="479"/>
        <end position="489"/>
    </location>
</feature>
<dbReference type="PANTHER" id="PTHR14150">
    <property type="entry name" value="U3 SMALL NUCLEOLAR RNA-ASSOCIATED PROTEIN 14"/>
    <property type="match status" value="1"/>
</dbReference>
<dbReference type="EMBL" id="VWYM01009049">
    <property type="protein sequence ID" value="NXR20684.1"/>
    <property type="molecule type" value="Genomic_DNA"/>
</dbReference>
<evidence type="ECO:0000313" key="7">
    <source>
        <dbReference type="Proteomes" id="UP000590623"/>
    </source>
</evidence>
<sequence>RRRKLAERSEATGQVSEFNVTCKGAGEKLVLSELLQPIHPKSTLGSVRKELARVKQKAAVELPLSKEEAKRVVREAAYVTTSKDVGKWQQVVLQNRRAEQLVFPLRQDIATVTPLERATSAWKARTPLEQEIFGLLHKTQQPITDPLLTAEEMASLQAMSLEEARRRRAELQKARAVQSYYEAKARRAKRIKSKKYHRVLKKSRRRQALKEFEQLHKSDPAAALARLEELEQLRMQERMSLKHQNKGKWARSRAIMAKYDLEARKAMQEQLARNKELMQKVRVEPPEEEPCEVPEGDTTALPVPTGPSGANPWMLGKPSGPGPEPEAQEGPRDDTVPGAVENKDEMEEQEEELSEEEALLQDFEQKRRERTGNPKGHSKEHGEELKALSWTESAAEEPRDSPVPPVCAEEPRDSPVPPACAEELVSAGPEPPLQAQEQLLLSEQLHRVQTMEDMENLAKKEPVEEQEKLVAPRAGKRAWQQEEGRAGDRHSKKTAAKRKMISLEAVLDGKPQEMDCSILPVVLEEEEGGMEQHGMITEAFAGDDVVADFRREKRKVEEAAKPQPVNLVLPGWGEWGGTGLKPSARKVKRFLIKPPPAPPRKDQHLPHVILSEKRNIHAAAHQVSELPFPFERHQQFEQSMRTPVGPTWNTQCAFQKLTAPRVITRTGHIIQPISAEDVPDTAPGSGARLRGEAMPGRKAEPGRKAVPGRRAV</sequence>
<dbReference type="Proteomes" id="UP000590623">
    <property type="component" value="Unassembled WGS sequence"/>
</dbReference>
<dbReference type="AlphaFoldDB" id="A0A7L2JAJ7"/>
<dbReference type="Pfam" id="PF04615">
    <property type="entry name" value="Utp14"/>
    <property type="match status" value="1"/>
</dbReference>
<feature type="compositionally biased region" description="Basic and acidic residues" evidence="5">
    <location>
        <begin position="363"/>
        <end position="386"/>
    </location>
</feature>
<dbReference type="PANTHER" id="PTHR14150:SF12">
    <property type="entry name" value="U3 SMALL NUCLEOLAR RNA-ASSOCIATED PROTEIN 14 HOMOLOG A"/>
    <property type="match status" value="1"/>
</dbReference>
<gene>
    <name evidence="6" type="primary">Utp14a</name>
    <name evidence="6" type="ORF">CINMEX_R11039</name>
</gene>
<organism evidence="6 7">
    <name type="scientific">Cinclus mexicanus</name>
    <name type="common">American dipper</name>
    <dbReference type="NCBI Taxonomy" id="161649"/>
    <lineage>
        <taxon>Eukaryota</taxon>
        <taxon>Metazoa</taxon>
        <taxon>Chordata</taxon>
        <taxon>Craniata</taxon>
        <taxon>Vertebrata</taxon>
        <taxon>Euteleostomi</taxon>
        <taxon>Archelosauria</taxon>
        <taxon>Archosauria</taxon>
        <taxon>Dinosauria</taxon>
        <taxon>Saurischia</taxon>
        <taxon>Theropoda</taxon>
        <taxon>Coelurosauria</taxon>
        <taxon>Aves</taxon>
        <taxon>Neognathae</taxon>
        <taxon>Neoaves</taxon>
        <taxon>Telluraves</taxon>
        <taxon>Australaves</taxon>
        <taxon>Passeriformes</taxon>
        <taxon>Cinclidae</taxon>
        <taxon>Cinclus</taxon>
    </lineage>
</organism>
<evidence type="ECO:0000256" key="1">
    <source>
        <dbReference type="ARBA" id="ARBA00004604"/>
    </source>
</evidence>
<accession>A0A7L2JAJ7</accession>
<dbReference type="GO" id="GO:0006364">
    <property type="term" value="P:rRNA processing"/>
    <property type="evidence" value="ECO:0007669"/>
    <property type="project" value="InterPro"/>
</dbReference>
<protein>
    <submittedName>
        <fullName evidence="6">UT14A protein</fullName>
    </submittedName>
</protein>
<feature type="region of interest" description="Disordered" evidence="5">
    <location>
        <begin position="456"/>
        <end position="497"/>
    </location>
</feature>
<feature type="compositionally biased region" description="Acidic residues" evidence="5">
    <location>
        <begin position="286"/>
        <end position="295"/>
    </location>
</feature>
<feature type="region of interest" description="Disordered" evidence="5">
    <location>
        <begin position="281"/>
        <end position="427"/>
    </location>
</feature>
<reference evidence="6 7" key="1">
    <citation type="submission" date="2019-09" db="EMBL/GenBank/DDBJ databases">
        <title>Bird 10,000 Genomes (B10K) Project - Family phase.</title>
        <authorList>
            <person name="Zhang G."/>
        </authorList>
    </citation>
    <scope>NUCLEOTIDE SEQUENCE [LARGE SCALE GENOMIC DNA]</scope>
    <source>
        <strain evidence="6">B10K-DU-001-77</strain>
        <tissue evidence="6">Muscle</tissue>
    </source>
</reference>
<feature type="non-terminal residue" evidence="6">
    <location>
        <position position="1"/>
    </location>
</feature>
<feature type="compositionally biased region" description="Basic and acidic residues" evidence="5">
    <location>
        <begin position="689"/>
        <end position="703"/>
    </location>
</feature>
<dbReference type="OrthoDB" id="277439at2759"/>
<comment type="caution">
    <text evidence="6">The sequence shown here is derived from an EMBL/GenBank/DDBJ whole genome shotgun (WGS) entry which is preliminary data.</text>
</comment>
<evidence type="ECO:0000256" key="3">
    <source>
        <dbReference type="ARBA" id="ARBA00022553"/>
    </source>
</evidence>
<keyword evidence="4" id="KW-0539">Nucleus</keyword>
<evidence type="ECO:0000313" key="6">
    <source>
        <dbReference type="EMBL" id="NXR20684.1"/>
    </source>
</evidence>
<feature type="non-terminal residue" evidence="6">
    <location>
        <position position="712"/>
    </location>
</feature>
<keyword evidence="7" id="KW-1185">Reference proteome</keyword>
<comment type="subcellular location">
    <subcellularLocation>
        <location evidence="1">Nucleus</location>
        <location evidence="1">Nucleolus</location>
    </subcellularLocation>
</comment>
<name>A0A7L2JAJ7_CINMU</name>
<comment type="similarity">
    <text evidence="2">Belongs to the UTP14 family.</text>
</comment>
<evidence type="ECO:0000256" key="2">
    <source>
        <dbReference type="ARBA" id="ARBA00007774"/>
    </source>
</evidence>
<feature type="compositionally biased region" description="Basic and acidic residues" evidence="5">
    <location>
        <begin position="456"/>
        <end position="470"/>
    </location>
</feature>
<dbReference type="GO" id="GO:0032040">
    <property type="term" value="C:small-subunit processome"/>
    <property type="evidence" value="ECO:0007669"/>
    <property type="project" value="InterPro"/>
</dbReference>
<feature type="compositionally biased region" description="Acidic residues" evidence="5">
    <location>
        <begin position="344"/>
        <end position="359"/>
    </location>
</feature>
<evidence type="ECO:0000256" key="5">
    <source>
        <dbReference type="SAM" id="MobiDB-lite"/>
    </source>
</evidence>
<feature type="region of interest" description="Disordered" evidence="5">
    <location>
        <begin position="674"/>
        <end position="712"/>
    </location>
</feature>
<proteinExistence type="inferred from homology"/>
<evidence type="ECO:0000256" key="4">
    <source>
        <dbReference type="ARBA" id="ARBA00023242"/>
    </source>
</evidence>